<protein>
    <submittedName>
        <fullName evidence="6">L-threonine 3-dehydrogenase (TDH) (L-threonine dehydrogenase)</fullName>
    </submittedName>
</protein>
<dbReference type="InterPro" id="IPR013785">
    <property type="entry name" value="Aldolase_TIM"/>
</dbReference>
<feature type="domain" description="Enoyl reductase (ER)" evidence="5">
    <location>
        <begin position="7"/>
        <end position="348"/>
    </location>
</feature>
<dbReference type="SUPFAM" id="SSF51569">
    <property type="entry name" value="Aldolase"/>
    <property type="match status" value="1"/>
</dbReference>
<comment type="cofactor">
    <cofactor evidence="4">
        <name>Zn(2+)</name>
        <dbReference type="ChEBI" id="CHEBI:29105"/>
    </cofactor>
</comment>
<keyword evidence="1 4" id="KW-0479">Metal-binding</keyword>
<organism evidence="6 7">
    <name type="scientific">Durusdinium trenchii</name>
    <dbReference type="NCBI Taxonomy" id="1381693"/>
    <lineage>
        <taxon>Eukaryota</taxon>
        <taxon>Sar</taxon>
        <taxon>Alveolata</taxon>
        <taxon>Dinophyceae</taxon>
        <taxon>Suessiales</taxon>
        <taxon>Symbiodiniaceae</taxon>
        <taxon>Durusdinium</taxon>
    </lineage>
</organism>
<dbReference type="PRINTS" id="PR00146">
    <property type="entry name" value="DHPICSNTHASE"/>
</dbReference>
<dbReference type="InterPro" id="IPR011032">
    <property type="entry name" value="GroES-like_sf"/>
</dbReference>
<dbReference type="CDD" id="cd00408">
    <property type="entry name" value="DHDPS-like"/>
    <property type="match status" value="1"/>
</dbReference>
<reference evidence="6 7" key="1">
    <citation type="submission" date="2024-02" db="EMBL/GenBank/DDBJ databases">
        <authorList>
            <person name="Chen Y."/>
            <person name="Shah S."/>
            <person name="Dougan E. K."/>
            <person name="Thang M."/>
            <person name="Chan C."/>
        </authorList>
    </citation>
    <scope>NUCLEOTIDE SEQUENCE [LARGE SCALE GENOMIC DNA]</scope>
</reference>
<dbReference type="Pfam" id="PF00107">
    <property type="entry name" value="ADH_zinc_N"/>
    <property type="match status" value="1"/>
</dbReference>
<evidence type="ECO:0000256" key="3">
    <source>
        <dbReference type="ARBA" id="ARBA00023002"/>
    </source>
</evidence>
<dbReference type="Proteomes" id="UP001642464">
    <property type="component" value="Unassembled WGS sequence"/>
</dbReference>
<evidence type="ECO:0000256" key="4">
    <source>
        <dbReference type="RuleBase" id="RU361277"/>
    </source>
</evidence>
<evidence type="ECO:0000256" key="1">
    <source>
        <dbReference type="ARBA" id="ARBA00022723"/>
    </source>
</evidence>
<gene>
    <name evidence="6" type="ORF">SCF082_LOCUS1632</name>
</gene>
<dbReference type="SMART" id="SM00829">
    <property type="entry name" value="PKS_ER"/>
    <property type="match status" value="1"/>
</dbReference>
<dbReference type="InterPro" id="IPR013149">
    <property type="entry name" value="ADH-like_C"/>
</dbReference>
<dbReference type="Pfam" id="PF08240">
    <property type="entry name" value="ADH_N"/>
    <property type="match status" value="1"/>
</dbReference>
<comment type="caution">
    <text evidence="6">The sequence shown here is derived from an EMBL/GenBank/DDBJ whole genome shotgun (WGS) entry which is preliminary data.</text>
</comment>
<dbReference type="PROSITE" id="PS00059">
    <property type="entry name" value="ADH_ZINC"/>
    <property type="match status" value="1"/>
</dbReference>
<dbReference type="InterPro" id="IPR050129">
    <property type="entry name" value="Zn_alcohol_dh"/>
</dbReference>
<keyword evidence="7" id="KW-1185">Reference proteome</keyword>
<accession>A0ABP0HI33</accession>
<proteinExistence type="inferred from homology"/>
<evidence type="ECO:0000313" key="7">
    <source>
        <dbReference type="Proteomes" id="UP001642464"/>
    </source>
</evidence>
<dbReference type="InterPro" id="IPR036291">
    <property type="entry name" value="NAD(P)-bd_dom_sf"/>
</dbReference>
<dbReference type="Gene3D" id="3.40.50.720">
    <property type="entry name" value="NAD(P)-binding Rossmann-like Domain"/>
    <property type="match status" value="1"/>
</dbReference>
<evidence type="ECO:0000259" key="5">
    <source>
        <dbReference type="SMART" id="SM00829"/>
    </source>
</evidence>
<dbReference type="Pfam" id="PF00701">
    <property type="entry name" value="DHDPS"/>
    <property type="match status" value="1"/>
</dbReference>
<comment type="similarity">
    <text evidence="4">Belongs to the zinc-containing alcohol dehydrogenase family.</text>
</comment>
<evidence type="ECO:0000256" key="2">
    <source>
        <dbReference type="ARBA" id="ARBA00022833"/>
    </source>
</evidence>
<name>A0ABP0HI33_9DINO</name>
<dbReference type="PANTHER" id="PTHR43401">
    <property type="entry name" value="L-THREONINE 3-DEHYDROGENASE"/>
    <property type="match status" value="1"/>
</dbReference>
<dbReference type="Gene3D" id="3.20.20.70">
    <property type="entry name" value="Aldolase class I"/>
    <property type="match status" value="1"/>
</dbReference>
<dbReference type="SUPFAM" id="SSF51735">
    <property type="entry name" value="NAD(P)-binding Rossmann-fold domains"/>
    <property type="match status" value="1"/>
</dbReference>
<dbReference type="EMBL" id="CAXAMM010000792">
    <property type="protein sequence ID" value="CAK8989004.1"/>
    <property type="molecule type" value="Genomic_DNA"/>
</dbReference>
<dbReference type="SMART" id="SM01130">
    <property type="entry name" value="DHDPS"/>
    <property type="match status" value="1"/>
</dbReference>
<evidence type="ECO:0000313" key="6">
    <source>
        <dbReference type="EMBL" id="CAK8989004.1"/>
    </source>
</evidence>
<keyword evidence="2 4" id="KW-0862">Zinc</keyword>
<dbReference type="PANTHER" id="PTHR43401:SF2">
    <property type="entry name" value="L-THREONINE 3-DEHYDROGENASE"/>
    <property type="match status" value="1"/>
</dbReference>
<dbReference type="SUPFAM" id="SSF50129">
    <property type="entry name" value="GroES-like"/>
    <property type="match status" value="1"/>
</dbReference>
<keyword evidence="3" id="KW-0560">Oxidoreductase</keyword>
<dbReference type="Gene3D" id="3.90.180.10">
    <property type="entry name" value="Medium-chain alcohol dehydrogenases, catalytic domain"/>
    <property type="match status" value="1"/>
</dbReference>
<dbReference type="InterPro" id="IPR002220">
    <property type="entry name" value="DapA-like"/>
</dbReference>
<dbReference type="InterPro" id="IPR002328">
    <property type="entry name" value="ADH_Zn_CS"/>
</dbReference>
<sequence>MKAWVLGDPDELHLVEKDVPVPGKAEALVRIDAVAICATDLEIMTYGTPALIQGGPPFNKNFTPGHEYMGTIAGLGPGVDEFEIGDRVTVEIHAGCGQCKRCRMGMYTSCHNYGKNYGDQNKGHRANGFTTDGGFAQYAINNINTMIKVPDTMPDEEATLVVTAGTSMYGLTELGGLVAGESVVVIGPGPIGLLAVAVAKSLGASPVVLVGTRENRNRIGLELGADVTIDARNEDVVARVKELTGGKGADYVVDCAGSETTVNQAVHMTNRGGRVCLAAFPKKPVEFDLGYLAVNNIYLYGIRGEGKSATHRAMAFMAEKRFDASKIHTHTFPMEDLPTALKYARERIDDAIKGAVDTAKLIAYCRHLVSEGGCDGVAPTGTTGEGNSVAATDRLALPAAFAAAGFEADQVIFGTGACASADAVAYTKASLEAGFPSVLVLPPFYYKNPSDDGLYAYYARLIDKVNSDALRIYLYHFPQMSMTPLSPTLVARLKADFGPVIAGLKDSSGDFSQSTAFVEATGGVDKDFDVYPSSEAMVFDALGAKCAGIISGSTNAFGGLVRTALNAEGAARGQALENVKAARATAAKYPLMAGMKQMEAWRTGDDSWTRMAPPLVPLSEEQKTGLRADLDALQAARSAAE</sequence>
<dbReference type="InterPro" id="IPR013154">
    <property type="entry name" value="ADH-like_N"/>
</dbReference>
<dbReference type="InterPro" id="IPR020843">
    <property type="entry name" value="ER"/>
</dbReference>